<dbReference type="Gene3D" id="3.30.70.270">
    <property type="match status" value="1"/>
</dbReference>
<reference evidence="2 3" key="1">
    <citation type="submission" date="2019-02" db="EMBL/GenBank/DDBJ databases">
        <authorList>
            <consortium name="Pathogen Informatics"/>
        </authorList>
    </citation>
    <scope>NUCLEOTIDE SEQUENCE [LARGE SCALE GENOMIC DNA]</scope>
    <source>
        <strain evidence="2 3">078GUE027</strain>
    </source>
</reference>
<comment type="caution">
    <text evidence="2">The sequence shown here is derived from an EMBL/GenBank/DDBJ whole genome shotgun (WGS) entry which is preliminary data.</text>
</comment>
<dbReference type="InterPro" id="IPR000160">
    <property type="entry name" value="GGDEF_dom"/>
</dbReference>
<dbReference type="InterPro" id="IPR029787">
    <property type="entry name" value="Nucleotide_cyclase"/>
</dbReference>
<dbReference type="Proteomes" id="UP000346772">
    <property type="component" value="Unassembled WGS sequence"/>
</dbReference>
<proteinExistence type="predicted"/>
<evidence type="ECO:0000313" key="2">
    <source>
        <dbReference type="EMBL" id="VFD54706.1"/>
    </source>
</evidence>
<dbReference type="EMBL" id="CAADAT010000012">
    <property type="protein sequence ID" value="VFD54706.1"/>
    <property type="molecule type" value="Genomic_DNA"/>
</dbReference>
<dbReference type="InterPro" id="IPR043128">
    <property type="entry name" value="Rev_trsase/Diguanyl_cyclase"/>
</dbReference>
<sequence length="47" mass="5517">MYNFKYVKDSMGYVFGDKILIDLAECLKRYFRETDTVGRVGGDEFII</sequence>
<organism evidence="2 3">
    <name type="scientific">Clostridioides difficile</name>
    <name type="common">Peptoclostridium difficile</name>
    <dbReference type="NCBI Taxonomy" id="1496"/>
    <lineage>
        <taxon>Bacteria</taxon>
        <taxon>Bacillati</taxon>
        <taxon>Bacillota</taxon>
        <taxon>Clostridia</taxon>
        <taxon>Peptostreptococcales</taxon>
        <taxon>Peptostreptococcaceae</taxon>
        <taxon>Clostridioides</taxon>
    </lineage>
</organism>
<evidence type="ECO:0000259" key="1">
    <source>
        <dbReference type="PROSITE" id="PS50887"/>
    </source>
</evidence>
<dbReference type="GO" id="GO:0052621">
    <property type="term" value="F:diguanylate cyclase activity"/>
    <property type="evidence" value="ECO:0007669"/>
    <property type="project" value="UniProtKB-EC"/>
</dbReference>
<keyword evidence="2" id="KW-0548">Nucleotidyltransferase</keyword>
<name>A0AAX3H0R1_CLODI</name>
<keyword evidence="2" id="KW-0808">Transferase</keyword>
<dbReference type="PROSITE" id="PS50887">
    <property type="entry name" value="GGDEF"/>
    <property type="match status" value="1"/>
</dbReference>
<evidence type="ECO:0000313" key="3">
    <source>
        <dbReference type="Proteomes" id="UP000346772"/>
    </source>
</evidence>
<dbReference type="NCBIfam" id="TIGR00254">
    <property type="entry name" value="GGDEF"/>
    <property type="match status" value="1"/>
</dbReference>
<dbReference type="EC" id="2.7.7.65" evidence="2"/>
<dbReference type="RefSeq" id="WP_003424522.1">
    <property type="nucleotide sequence ID" value="NZ_BEHB01000013.1"/>
</dbReference>
<dbReference type="SUPFAM" id="SSF55073">
    <property type="entry name" value="Nucleotide cyclase"/>
    <property type="match status" value="1"/>
</dbReference>
<gene>
    <name evidence="2" type="primary">ydeH</name>
    <name evidence="2" type="ORF">SAMEA1710456_02199</name>
</gene>
<feature type="domain" description="GGDEF" evidence="1">
    <location>
        <begin position="1"/>
        <end position="47"/>
    </location>
</feature>
<dbReference type="Pfam" id="PF00990">
    <property type="entry name" value="GGDEF"/>
    <property type="match status" value="1"/>
</dbReference>
<dbReference type="AlphaFoldDB" id="A0AAX3H0R1"/>
<protein>
    <submittedName>
        <fullName evidence="2">PAS domain S-box/diguanylate cyclase (GGDEF) domain-containing protein</fullName>
        <ecNumber evidence="2">2.7.7.65</ecNumber>
    </submittedName>
</protein>
<accession>A0AAX3H0R1</accession>